<feature type="region of interest" description="Disordered" evidence="1">
    <location>
        <begin position="76"/>
        <end position="118"/>
    </location>
</feature>
<proteinExistence type="predicted"/>
<gene>
    <name evidence="2" type="ORF">Sliba_56180</name>
</gene>
<evidence type="ECO:0000313" key="2">
    <source>
        <dbReference type="EMBL" id="GFE25165.1"/>
    </source>
</evidence>
<dbReference type="EMBL" id="BLIP01000001">
    <property type="protein sequence ID" value="GFE25165.1"/>
    <property type="molecule type" value="Genomic_DNA"/>
</dbReference>
<dbReference type="Proteomes" id="UP000429552">
    <property type="component" value="Unassembled WGS sequence"/>
</dbReference>
<reference evidence="2 3" key="1">
    <citation type="submission" date="2019-12" db="EMBL/GenBank/DDBJ databases">
        <title>Whole genome shotgun sequence of Streptomyces libani subsp. libani NBRC 13452.</title>
        <authorList>
            <person name="Ichikawa N."/>
            <person name="Kimura A."/>
            <person name="Kitahashi Y."/>
            <person name="Komaki H."/>
            <person name="Tamura T."/>
        </authorList>
    </citation>
    <scope>NUCLEOTIDE SEQUENCE [LARGE SCALE GENOMIC DNA]</scope>
    <source>
        <strain evidence="2 3">NBRC 13452</strain>
    </source>
</reference>
<accession>A0A640TSU5</accession>
<comment type="caution">
    <text evidence="2">The sequence shown here is derived from an EMBL/GenBank/DDBJ whole genome shotgun (WGS) entry which is preliminary data.</text>
</comment>
<evidence type="ECO:0000256" key="1">
    <source>
        <dbReference type="SAM" id="MobiDB-lite"/>
    </source>
</evidence>
<name>A0A640TSU5_STRNI</name>
<organism evidence="2 3">
    <name type="scientific">Streptomyces nigrescens</name>
    <dbReference type="NCBI Taxonomy" id="1920"/>
    <lineage>
        <taxon>Bacteria</taxon>
        <taxon>Bacillati</taxon>
        <taxon>Actinomycetota</taxon>
        <taxon>Actinomycetes</taxon>
        <taxon>Kitasatosporales</taxon>
        <taxon>Streptomycetaceae</taxon>
        <taxon>Streptomyces</taxon>
    </lineage>
</organism>
<evidence type="ECO:0000313" key="3">
    <source>
        <dbReference type="Proteomes" id="UP000429552"/>
    </source>
</evidence>
<protein>
    <submittedName>
        <fullName evidence="2">Uncharacterized protein</fullName>
    </submittedName>
</protein>
<dbReference type="AlphaFoldDB" id="A0A640TSU5"/>
<sequence>MAARRRGQYEVGEADEPWIVLDDGRLGPFDIGPGAFVHGHGLEQPFAKWGKYGRLPLHAFQRVILGTVTRRITDRGARAAIRTPRHPSGRPVTNPDNDPLASGVLRMRRAPAGQMLER</sequence>